<gene>
    <name evidence="2" type="ORF">EEDITHA_LOCUS2564</name>
</gene>
<evidence type="ECO:0000256" key="1">
    <source>
        <dbReference type="SAM" id="MobiDB-lite"/>
    </source>
</evidence>
<dbReference type="EMBL" id="CAKOGL010000005">
    <property type="protein sequence ID" value="CAH2086156.1"/>
    <property type="molecule type" value="Genomic_DNA"/>
</dbReference>
<feature type="region of interest" description="Disordered" evidence="1">
    <location>
        <begin position="43"/>
        <end position="74"/>
    </location>
</feature>
<comment type="caution">
    <text evidence="2">The sequence shown here is derived from an EMBL/GenBank/DDBJ whole genome shotgun (WGS) entry which is preliminary data.</text>
</comment>
<dbReference type="AlphaFoldDB" id="A0AAU9TGZ5"/>
<feature type="compositionally biased region" description="Basic and acidic residues" evidence="1">
    <location>
        <begin position="1"/>
        <end position="12"/>
    </location>
</feature>
<name>A0AAU9TGZ5_EUPED</name>
<sequence length="74" mass="8383">MPGDRTRGKDFINTKLGQSDLKQSEALSRPLAWGCDLQAQEHRNGQQQKLLGLTQLRSPRRADMARVLRPPSRT</sequence>
<proteinExistence type="predicted"/>
<accession>A0AAU9TGZ5</accession>
<evidence type="ECO:0000313" key="2">
    <source>
        <dbReference type="EMBL" id="CAH2086156.1"/>
    </source>
</evidence>
<feature type="compositionally biased region" description="Low complexity" evidence="1">
    <location>
        <begin position="45"/>
        <end position="56"/>
    </location>
</feature>
<dbReference type="Proteomes" id="UP001153954">
    <property type="component" value="Unassembled WGS sequence"/>
</dbReference>
<keyword evidence="3" id="KW-1185">Reference proteome</keyword>
<reference evidence="2" key="1">
    <citation type="submission" date="2022-03" db="EMBL/GenBank/DDBJ databases">
        <authorList>
            <person name="Tunstrom K."/>
        </authorList>
    </citation>
    <scope>NUCLEOTIDE SEQUENCE</scope>
</reference>
<feature type="region of interest" description="Disordered" evidence="1">
    <location>
        <begin position="1"/>
        <end position="23"/>
    </location>
</feature>
<evidence type="ECO:0000313" key="3">
    <source>
        <dbReference type="Proteomes" id="UP001153954"/>
    </source>
</evidence>
<organism evidence="2 3">
    <name type="scientific">Euphydryas editha</name>
    <name type="common">Edith's checkerspot</name>
    <dbReference type="NCBI Taxonomy" id="104508"/>
    <lineage>
        <taxon>Eukaryota</taxon>
        <taxon>Metazoa</taxon>
        <taxon>Ecdysozoa</taxon>
        <taxon>Arthropoda</taxon>
        <taxon>Hexapoda</taxon>
        <taxon>Insecta</taxon>
        <taxon>Pterygota</taxon>
        <taxon>Neoptera</taxon>
        <taxon>Endopterygota</taxon>
        <taxon>Lepidoptera</taxon>
        <taxon>Glossata</taxon>
        <taxon>Ditrysia</taxon>
        <taxon>Papilionoidea</taxon>
        <taxon>Nymphalidae</taxon>
        <taxon>Nymphalinae</taxon>
        <taxon>Euphydryas</taxon>
    </lineage>
</organism>
<protein>
    <submittedName>
        <fullName evidence="2">Uncharacterized protein</fullName>
    </submittedName>
</protein>